<organism evidence="3 4">
    <name type="scientific">Trifolium medium</name>
    <dbReference type="NCBI Taxonomy" id="97028"/>
    <lineage>
        <taxon>Eukaryota</taxon>
        <taxon>Viridiplantae</taxon>
        <taxon>Streptophyta</taxon>
        <taxon>Embryophyta</taxon>
        <taxon>Tracheophyta</taxon>
        <taxon>Spermatophyta</taxon>
        <taxon>Magnoliopsida</taxon>
        <taxon>eudicotyledons</taxon>
        <taxon>Gunneridae</taxon>
        <taxon>Pentapetalae</taxon>
        <taxon>rosids</taxon>
        <taxon>fabids</taxon>
        <taxon>Fabales</taxon>
        <taxon>Fabaceae</taxon>
        <taxon>Papilionoideae</taxon>
        <taxon>50 kb inversion clade</taxon>
        <taxon>NPAAA clade</taxon>
        <taxon>Hologalegina</taxon>
        <taxon>IRL clade</taxon>
        <taxon>Trifolieae</taxon>
        <taxon>Trifolium</taxon>
    </lineage>
</organism>
<keyword evidence="4" id="KW-1185">Reference proteome</keyword>
<comment type="caution">
    <text evidence="3">The sequence shown here is derived from an EMBL/GenBank/DDBJ whole genome shotgun (WGS) entry which is preliminary data.</text>
</comment>
<evidence type="ECO:0000259" key="2">
    <source>
        <dbReference type="PROSITE" id="PS50076"/>
    </source>
</evidence>
<reference evidence="3 4" key="1">
    <citation type="journal article" date="2018" name="Front. Plant Sci.">
        <title>Red Clover (Trifolium pratense) and Zigzag Clover (T. medium) - A Picture of Genomic Similarities and Differences.</title>
        <authorList>
            <person name="Dluhosova J."/>
            <person name="Istvanek J."/>
            <person name="Nedelnik J."/>
            <person name="Repkova J."/>
        </authorList>
    </citation>
    <scope>NUCLEOTIDE SEQUENCE [LARGE SCALE GENOMIC DNA]</scope>
    <source>
        <strain evidence="4">cv. 10/8</strain>
        <tissue evidence="3">Leaf</tissue>
    </source>
</reference>
<evidence type="ECO:0000313" key="4">
    <source>
        <dbReference type="Proteomes" id="UP000265520"/>
    </source>
</evidence>
<proteinExistence type="predicted"/>
<dbReference type="PRINTS" id="PR00625">
    <property type="entry name" value="JDOMAIN"/>
</dbReference>
<dbReference type="EMBL" id="LXQA010122386">
    <property type="protein sequence ID" value="MCI20925.1"/>
    <property type="molecule type" value="Genomic_DNA"/>
</dbReference>
<feature type="domain" description="J" evidence="2">
    <location>
        <begin position="67"/>
        <end position="131"/>
    </location>
</feature>
<keyword evidence="3" id="KW-0238">DNA-binding</keyword>
<dbReference type="PROSITE" id="PS50076">
    <property type="entry name" value="DNAJ_2"/>
    <property type="match status" value="1"/>
</dbReference>
<dbReference type="InterPro" id="IPR018253">
    <property type="entry name" value="DnaJ_domain_CS"/>
</dbReference>
<name>A0A392QCC5_9FABA</name>
<dbReference type="SMART" id="SM00271">
    <property type="entry name" value="DnaJ"/>
    <property type="match status" value="1"/>
</dbReference>
<dbReference type="GO" id="GO:0003677">
    <property type="term" value="F:DNA binding"/>
    <property type="evidence" value="ECO:0007669"/>
    <property type="project" value="UniProtKB-KW"/>
</dbReference>
<protein>
    <submittedName>
        <fullName evidence="3">Curved DNA-binding protein</fullName>
    </submittedName>
</protein>
<evidence type="ECO:0000256" key="1">
    <source>
        <dbReference type="SAM" id="MobiDB-lite"/>
    </source>
</evidence>
<dbReference type="PANTHER" id="PTHR44137:SF32">
    <property type="entry name" value="DNAJ HEAT SHOCK AMINO-TERMINAL DOMAIN PROTEIN"/>
    <property type="match status" value="1"/>
</dbReference>
<dbReference type="InterPro" id="IPR001623">
    <property type="entry name" value="DnaJ_domain"/>
</dbReference>
<feature type="non-terminal residue" evidence="3">
    <location>
        <position position="155"/>
    </location>
</feature>
<feature type="region of interest" description="Disordered" evidence="1">
    <location>
        <begin position="130"/>
        <end position="155"/>
    </location>
</feature>
<dbReference type="PANTHER" id="PTHR44137">
    <property type="entry name" value="BNAC03G44070D PROTEIN"/>
    <property type="match status" value="1"/>
</dbReference>
<accession>A0A392QCC5</accession>
<dbReference type="AlphaFoldDB" id="A0A392QCC5"/>
<dbReference type="Pfam" id="PF00226">
    <property type="entry name" value="DnaJ"/>
    <property type="match status" value="1"/>
</dbReference>
<dbReference type="Proteomes" id="UP000265520">
    <property type="component" value="Unassembled WGS sequence"/>
</dbReference>
<evidence type="ECO:0000313" key="3">
    <source>
        <dbReference type="EMBL" id="MCI20925.1"/>
    </source>
</evidence>
<dbReference type="CDD" id="cd06257">
    <property type="entry name" value="DnaJ"/>
    <property type="match status" value="1"/>
</dbReference>
<sequence>MMECNKDEAVRAKEIAERKFSEREYIGSKKFALKAQNLYPDLEDISQFLTTIDIYISAENKVSGEMDWYGILGVSPFADEETVRKQYRKLALTLHPDKNKSLGAEGAFKLVSEAWSLLSDKTKRLEYNQKRSLKNFQHTTPNRAGHPSNVPTSNG</sequence>
<dbReference type="Gene3D" id="1.10.287.110">
    <property type="entry name" value="DnaJ domain"/>
    <property type="match status" value="1"/>
</dbReference>
<dbReference type="InterPro" id="IPR036869">
    <property type="entry name" value="J_dom_sf"/>
</dbReference>
<dbReference type="SUPFAM" id="SSF46565">
    <property type="entry name" value="Chaperone J-domain"/>
    <property type="match status" value="1"/>
</dbReference>
<dbReference type="PROSITE" id="PS00636">
    <property type="entry name" value="DNAJ_1"/>
    <property type="match status" value="1"/>
</dbReference>